<protein>
    <submittedName>
        <fullName evidence="1">11514_t:CDS:1</fullName>
    </submittedName>
</protein>
<dbReference type="Proteomes" id="UP000789375">
    <property type="component" value="Unassembled WGS sequence"/>
</dbReference>
<evidence type="ECO:0000313" key="2">
    <source>
        <dbReference type="Proteomes" id="UP000789375"/>
    </source>
</evidence>
<dbReference type="EMBL" id="CAJVPP010002254">
    <property type="protein sequence ID" value="CAG8593808.1"/>
    <property type="molecule type" value="Genomic_DNA"/>
</dbReference>
<gene>
    <name evidence="1" type="ORF">FMOSSE_LOCUS8582</name>
</gene>
<organism evidence="1 2">
    <name type="scientific">Funneliformis mosseae</name>
    <name type="common">Endomycorrhizal fungus</name>
    <name type="synonym">Glomus mosseae</name>
    <dbReference type="NCBI Taxonomy" id="27381"/>
    <lineage>
        <taxon>Eukaryota</taxon>
        <taxon>Fungi</taxon>
        <taxon>Fungi incertae sedis</taxon>
        <taxon>Mucoromycota</taxon>
        <taxon>Glomeromycotina</taxon>
        <taxon>Glomeromycetes</taxon>
        <taxon>Glomerales</taxon>
        <taxon>Glomeraceae</taxon>
        <taxon>Funneliformis</taxon>
    </lineage>
</organism>
<evidence type="ECO:0000313" key="1">
    <source>
        <dbReference type="EMBL" id="CAG8593808.1"/>
    </source>
</evidence>
<comment type="caution">
    <text evidence="1">The sequence shown here is derived from an EMBL/GenBank/DDBJ whole genome shotgun (WGS) entry which is preliminary data.</text>
</comment>
<accession>A0A9N9GD68</accession>
<reference evidence="1" key="1">
    <citation type="submission" date="2021-06" db="EMBL/GenBank/DDBJ databases">
        <authorList>
            <person name="Kallberg Y."/>
            <person name="Tangrot J."/>
            <person name="Rosling A."/>
        </authorList>
    </citation>
    <scope>NUCLEOTIDE SEQUENCE</scope>
    <source>
        <strain evidence="1">87-6 pot B 2015</strain>
    </source>
</reference>
<proteinExistence type="predicted"/>
<sequence>MKIELKEKLRLLNNATFVKNAIEKENVLKGRMKMLNNEKSV</sequence>
<name>A0A9N9GD68_FUNMO</name>
<dbReference type="AlphaFoldDB" id="A0A9N9GD68"/>
<keyword evidence="2" id="KW-1185">Reference proteome</keyword>